<proteinExistence type="predicted"/>
<dbReference type="Proteomes" id="UP000053890">
    <property type="component" value="Unassembled WGS sequence"/>
</dbReference>
<organism evidence="2 3">
    <name type="scientific">Rhodotorula graminis (strain WP1)</name>
    <dbReference type="NCBI Taxonomy" id="578459"/>
    <lineage>
        <taxon>Eukaryota</taxon>
        <taxon>Fungi</taxon>
        <taxon>Dikarya</taxon>
        <taxon>Basidiomycota</taxon>
        <taxon>Pucciniomycotina</taxon>
        <taxon>Microbotryomycetes</taxon>
        <taxon>Sporidiobolales</taxon>
        <taxon>Sporidiobolaceae</taxon>
        <taxon>Rhodotorula</taxon>
    </lineage>
</organism>
<dbReference type="Pfam" id="PF13911">
    <property type="entry name" value="AhpC-TSA_2"/>
    <property type="match status" value="1"/>
</dbReference>
<evidence type="ECO:0008006" key="4">
    <source>
        <dbReference type="Google" id="ProtNLM"/>
    </source>
</evidence>
<name>A0A0P9GGG8_RHOGW</name>
<reference evidence="2 3" key="1">
    <citation type="journal article" date="2015" name="Front. Microbiol.">
        <title>Genome sequence of the plant growth promoting endophytic yeast Rhodotorula graminis WP1.</title>
        <authorList>
            <person name="Firrincieli A."/>
            <person name="Otillar R."/>
            <person name="Salamov A."/>
            <person name="Schmutz J."/>
            <person name="Khan Z."/>
            <person name="Redman R.S."/>
            <person name="Fleck N.D."/>
            <person name="Lindquist E."/>
            <person name="Grigoriev I.V."/>
            <person name="Doty S.L."/>
        </authorList>
    </citation>
    <scope>NUCLEOTIDE SEQUENCE [LARGE SCALE GENOMIC DNA]</scope>
    <source>
        <strain evidence="2 3">WP1</strain>
    </source>
</reference>
<dbReference type="PANTHER" id="PTHR28630">
    <property type="match status" value="1"/>
</dbReference>
<feature type="region of interest" description="Disordered" evidence="1">
    <location>
        <begin position="202"/>
        <end position="286"/>
    </location>
</feature>
<protein>
    <recommendedName>
        <fullName evidence="4">Thioredoxin domain-containing protein</fullName>
    </recommendedName>
</protein>
<feature type="region of interest" description="Disordered" evidence="1">
    <location>
        <begin position="1"/>
        <end position="145"/>
    </location>
</feature>
<feature type="region of interest" description="Disordered" evidence="1">
    <location>
        <begin position="164"/>
        <end position="188"/>
    </location>
</feature>
<accession>A0A0P9GGG8</accession>
<dbReference type="InterPro" id="IPR036249">
    <property type="entry name" value="Thioredoxin-like_sf"/>
</dbReference>
<dbReference type="InterPro" id="IPR032801">
    <property type="entry name" value="PXL2A/B/C"/>
</dbReference>
<feature type="region of interest" description="Disordered" evidence="1">
    <location>
        <begin position="341"/>
        <end position="399"/>
    </location>
</feature>
<dbReference type="OrthoDB" id="40334at2759"/>
<dbReference type="RefSeq" id="XP_018268008.1">
    <property type="nucleotide sequence ID" value="XM_018414978.1"/>
</dbReference>
<feature type="compositionally biased region" description="Pro residues" evidence="1">
    <location>
        <begin position="41"/>
        <end position="60"/>
    </location>
</feature>
<dbReference type="AlphaFoldDB" id="A0A0P9GGG8"/>
<evidence type="ECO:0000313" key="2">
    <source>
        <dbReference type="EMBL" id="KPV71959.1"/>
    </source>
</evidence>
<keyword evidence="3" id="KW-1185">Reference proteome</keyword>
<feature type="compositionally biased region" description="Basic residues" evidence="1">
    <location>
        <begin position="362"/>
        <end position="377"/>
    </location>
</feature>
<feature type="compositionally biased region" description="Pro residues" evidence="1">
    <location>
        <begin position="168"/>
        <end position="177"/>
    </location>
</feature>
<dbReference type="PANTHER" id="PTHR28630:SF3">
    <property type="entry name" value="PEROXIREDOXIN-LIKE 2C"/>
    <property type="match status" value="1"/>
</dbReference>
<dbReference type="GeneID" id="28975426"/>
<dbReference type="EMBL" id="KQ474090">
    <property type="protein sequence ID" value="KPV71959.1"/>
    <property type="molecule type" value="Genomic_DNA"/>
</dbReference>
<dbReference type="SUPFAM" id="SSF52833">
    <property type="entry name" value="Thioredoxin-like"/>
    <property type="match status" value="1"/>
</dbReference>
<feature type="compositionally biased region" description="Polar residues" evidence="1">
    <location>
        <begin position="344"/>
        <end position="357"/>
    </location>
</feature>
<evidence type="ECO:0000256" key="1">
    <source>
        <dbReference type="SAM" id="MobiDB-lite"/>
    </source>
</evidence>
<evidence type="ECO:0000313" key="3">
    <source>
        <dbReference type="Proteomes" id="UP000053890"/>
    </source>
</evidence>
<feature type="compositionally biased region" description="Acidic residues" evidence="1">
    <location>
        <begin position="226"/>
        <end position="278"/>
    </location>
</feature>
<dbReference type="Gene3D" id="3.40.30.10">
    <property type="entry name" value="Glutaredoxin"/>
    <property type="match status" value="1"/>
</dbReference>
<sequence>MVPAIFTRRRRPSSTPSTAPPPAAVALPPLSGTGSSSSSPRLPPLQSLPPLVTPGYPPVGPVTAHTSIDDAGAESPSSLSHDESSGSFSHASVATTTGRRTTSTRPSSVDDDGDDLDGGGGDPLPRFKAATVFPTVQRRRPSRVPVPAVDTPAALLAALDLGEFPSLVAPPSPPQPQPEVRALPPSAQELVVQAQAKAALEPTAPSCQLGAEGDDVAGEGCGCDMPDPDELDEEDDDEDEGELEGDEEASADDDDDDDAERDDDEFDSDDELAAEAEDLILQAQAHFNSPFPTAHFLAEQSRRPSLPLPAIPLARRPSAFAEQGLAPLPEDRVLEARDGGLVGASSSSVDEGLTTATDGEKRRPRRRPNKLVKKRRPGVTTLDGTTKKKRKERRPRPQFERFKVPTIEDMATAAACDVVGEDGETHKFGDLIKANGPRRTVVVFLRHAWCGLCAQYVDALNKVTVNLVSLETSAFCQPGDRTQPMSHVPELNIVFVNSGSPKLIATYRQRMKTPFPLYTNRARDLYKALGMNKKTWDMGKDSDKGSYIVKSQLGNVTSSISAGIAMPSYPGSQTQLGGEFVFEYSPEDDYIECLYASRMHTTRGHAEISDVFSAAGVELNAEDAASVYGF</sequence>
<feature type="compositionally biased region" description="Low complexity" evidence="1">
    <location>
        <begin position="24"/>
        <end position="40"/>
    </location>
</feature>
<feature type="compositionally biased region" description="Low complexity" evidence="1">
    <location>
        <begin position="75"/>
        <end position="107"/>
    </location>
</feature>
<gene>
    <name evidence="2" type="ORF">RHOBADRAFT_47409</name>
</gene>